<dbReference type="Proteomes" id="UP000826195">
    <property type="component" value="Unassembled WGS sequence"/>
</dbReference>
<evidence type="ECO:0000256" key="5">
    <source>
        <dbReference type="ARBA" id="ARBA00022989"/>
    </source>
</evidence>
<accession>A0AAV7INH1</accession>
<evidence type="ECO:0000256" key="9">
    <source>
        <dbReference type="SAM" id="Phobius"/>
    </source>
</evidence>
<feature type="signal peptide" evidence="10">
    <location>
        <begin position="1"/>
        <end position="24"/>
    </location>
</feature>
<evidence type="ECO:0008006" key="13">
    <source>
        <dbReference type="Google" id="ProtNLM"/>
    </source>
</evidence>
<dbReference type="InterPro" id="IPR031424">
    <property type="entry name" value="QVR-like"/>
</dbReference>
<feature type="transmembrane region" description="Helical" evidence="9">
    <location>
        <begin position="133"/>
        <end position="152"/>
    </location>
</feature>
<evidence type="ECO:0000256" key="10">
    <source>
        <dbReference type="SAM" id="SignalP"/>
    </source>
</evidence>
<reference evidence="11 12" key="1">
    <citation type="journal article" date="2021" name="J. Hered.">
        <title>A chromosome-level genome assembly of the parasitoid wasp, Cotesia glomerata (Hymenoptera: Braconidae).</title>
        <authorList>
            <person name="Pinto B.J."/>
            <person name="Weis J.J."/>
            <person name="Gamble T."/>
            <person name="Ode P.J."/>
            <person name="Paul R."/>
            <person name="Zaspel J.M."/>
        </authorList>
    </citation>
    <scope>NUCLEOTIDE SEQUENCE [LARGE SCALE GENOMIC DNA]</scope>
    <source>
        <strain evidence="11">CgM1</strain>
    </source>
</reference>
<comment type="caution">
    <text evidence="11">The sequence shown here is derived from an EMBL/GenBank/DDBJ whole genome shotgun (WGS) entry which is preliminary data.</text>
</comment>
<keyword evidence="6 9" id="KW-0472">Membrane</keyword>
<evidence type="ECO:0000256" key="1">
    <source>
        <dbReference type="ARBA" id="ARBA00004589"/>
    </source>
</evidence>
<keyword evidence="8" id="KW-0449">Lipoprotein</keyword>
<evidence type="ECO:0000256" key="3">
    <source>
        <dbReference type="ARBA" id="ARBA00022692"/>
    </source>
</evidence>
<sequence>MVNAVKFITLSCIISAYLFIETEAVRCYQCGSDSDPKNEDLCGAYEPFDKNKHISIDCNDEDSKMPGSFCVKEIRQGPRGFIWDGRFRQVVRRCASVAETGVTNVCNWGVDENGVYWQQCYCSEDSCNGATSLSSSLTIATIISFFITIYFIR</sequence>
<dbReference type="GO" id="GO:0098552">
    <property type="term" value="C:side of membrane"/>
    <property type="evidence" value="ECO:0007669"/>
    <property type="project" value="UniProtKB-KW"/>
</dbReference>
<dbReference type="Pfam" id="PF17064">
    <property type="entry name" value="QVR"/>
    <property type="match status" value="1"/>
</dbReference>
<evidence type="ECO:0000256" key="8">
    <source>
        <dbReference type="ARBA" id="ARBA00023288"/>
    </source>
</evidence>
<organism evidence="11 12">
    <name type="scientific">Cotesia glomerata</name>
    <name type="common">Lepidopteran parasitic wasp</name>
    <name type="synonym">Apanteles glomeratus</name>
    <dbReference type="NCBI Taxonomy" id="32391"/>
    <lineage>
        <taxon>Eukaryota</taxon>
        <taxon>Metazoa</taxon>
        <taxon>Ecdysozoa</taxon>
        <taxon>Arthropoda</taxon>
        <taxon>Hexapoda</taxon>
        <taxon>Insecta</taxon>
        <taxon>Pterygota</taxon>
        <taxon>Neoptera</taxon>
        <taxon>Endopterygota</taxon>
        <taxon>Hymenoptera</taxon>
        <taxon>Apocrita</taxon>
        <taxon>Ichneumonoidea</taxon>
        <taxon>Braconidae</taxon>
        <taxon>Microgastrinae</taxon>
        <taxon>Cotesia</taxon>
    </lineage>
</organism>
<gene>
    <name evidence="11" type="ORF">KQX54_013213</name>
</gene>
<evidence type="ECO:0000313" key="11">
    <source>
        <dbReference type="EMBL" id="KAH0564632.1"/>
    </source>
</evidence>
<keyword evidence="3 9" id="KW-0812">Transmembrane</keyword>
<comment type="subcellular location">
    <subcellularLocation>
        <location evidence="1">Membrane</location>
        <topology evidence="1">Lipid-anchor</topology>
        <topology evidence="1">GPI-anchor</topology>
    </subcellularLocation>
</comment>
<proteinExistence type="predicted"/>
<evidence type="ECO:0000313" key="12">
    <source>
        <dbReference type="Proteomes" id="UP000826195"/>
    </source>
</evidence>
<evidence type="ECO:0000256" key="4">
    <source>
        <dbReference type="ARBA" id="ARBA00022729"/>
    </source>
</evidence>
<evidence type="ECO:0000256" key="7">
    <source>
        <dbReference type="ARBA" id="ARBA00023180"/>
    </source>
</evidence>
<dbReference type="GO" id="GO:0032222">
    <property type="term" value="P:regulation of synaptic transmission, cholinergic"/>
    <property type="evidence" value="ECO:0007669"/>
    <property type="project" value="InterPro"/>
</dbReference>
<dbReference type="PANTHER" id="PTHR33562:SF27">
    <property type="entry name" value="PROTEIN QUIVER"/>
    <property type="match status" value="1"/>
</dbReference>
<dbReference type="AlphaFoldDB" id="A0AAV7INH1"/>
<dbReference type="GO" id="GO:0030431">
    <property type="term" value="P:sleep"/>
    <property type="evidence" value="ECO:0007669"/>
    <property type="project" value="InterPro"/>
</dbReference>
<dbReference type="EMBL" id="JAHXZJ010000002">
    <property type="protein sequence ID" value="KAH0564632.1"/>
    <property type="molecule type" value="Genomic_DNA"/>
</dbReference>
<keyword evidence="2" id="KW-0336">GPI-anchor</keyword>
<dbReference type="PANTHER" id="PTHR33562">
    <property type="entry name" value="ATILLA, ISOFORM B-RELATED-RELATED"/>
    <property type="match status" value="1"/>
</dbReference>
<keyword evidence="7" id="KW-0325">Glycoprotein</keyword>
<keyword evidence="5 9" id="KW-1133">Transmembrane helix</keyword>
<keyword evidence="12" id="KW-1185">Reference proteome</keyword>
<protein>
    <recommendedName>
        <fullName evidence="13">Protein sleepless</fullName>
    </recommendedName>
</protein>
<evidence type="ECO:0000256" key="6">
    <source>
        <dbReference type="ARBA" id="ARBA00023136"/>
    </source>
</evidence>
<evidence type="ECO:0000256" key="2">
    <source>
        <dbReference type="ARBA" id="ARBA00022622"/>
    </source>
</evidence>
<dbReference type="InterPro" id="IPR050975">
    <property type="entry name" value="Sleep_regulator"/>
</dbReference>
<feature type="chain" id="PRO_5043328097" description="Protein sleepless" evidence="10">
    <location>
        <begin position="25"/>
        <end position="153"/>
    </location>
</feature>
<keyword evidence="4 10" id="KW-0732">Signal</keyword>
<name>A0AAV7INH1_COTGL</name>